<dbReference type="PROSITE" id="PS50931">
    <property type="entry name" value="HTH_LYSR"/>
    <property type="match status" value="1"/>
</dbReference>
<dbReference type="EMBL" id="CP017147">
    <property type="protein sequence ID" value="AOO81482.1"/>
    <property type="molecule type" value="Genomic_DNA"/>
</dbReference>
<organism evidence="6 7">
    <name type="scientific">Bosea vaviloviae</name>
    <dbReference type="NCBI Taxonomy" id="1526658"/>
    <lineage>
        <taxon>Bacteria</taxon>
        <taxon>Pseudomonadati</taxon>
        <taxon>Pseudomonadota</taxon>
        <taxon>Alphaproteobacteria</taxon>
        <taxon>Hyphomicrobiales</taxon>
        <taxon>Boseaceae</taxon>
        <taxon>Bosea</taxon>
    </lineage>
</organism>
<keyword evidence="7" id="KW-1185">Reference proteome</keyword>
<comment type="similarity">
    <text evidence="1">Belongs to the LysR transcriptional regulatory family.</text>
</comment>
<evidence type="ECO:0000256" key="4">
    <source>
        <dbReference type="ARBA" id="ARBA00023163"/>
    </source>
</evidence>
<evidence type="ECO:0000313" key="6">
    <source>
        <dbReference type="EMBL" id="AOO81482.1"/>
    </source>
</evidence>
<dbReference type="AlphaFoldDB" id="A0A1D7U2A1"/>
<dbReference type="SUPFAM" id="SSF53850">
    <property type="entry name" value="Periplasmic binding protein-like II"/>
    <property type="match status" value="1"/>
</dbReference>
<evidence type="ECO:0000256" key="1">
    <source>
        <dbReference type="ARBA" id="ARBA00009437"/>
    </source>
</evidence>
<accession>A0A1D7U2A1</accession>
<dbReference type="STRING" id="1526658.BHK69_14375"/>
<dbReference type="PANTHER" id="PTHR30537:SF35">
    <property type="entry name" value="TRANSCRIPTIONAL REGULATORY PROTEIN"/>
    <property type="match status" value="1"/>
</dbReference>
<dbReference type="InterPro" id="IPR000847">
    <property type="entry name" value="LysR_HTH_N"/>
</dbReference>
<dbReference type="Pfam" id="PF00126">
    <property type="entry name" value="HTH_1"/>
    <property type="match status" value="1"/>
</dbReference>
<dbReference type="InterPro" id="IPR036390">
    <property type="entry name" value="WH_DNA-bd_sf"/>
</dbReference>
<name>A0A1D7U2A1_9HYPH</name>
<keyword evidence="2" id="KW-0805">Transcription regulation</keyword>
<protein>
    <recommendedName>
        <fullName evidence="5">HTH lysR-type domain-containing protein</fullName>
    </recommendedName>
</protein>
<feature type="domain" description="HTH lysR-type" evidence="5">
    <location>
        <begin position="1"/>
        <end position="59"/>
    </location>
</feature>
<evidence type="ECO:0000256" key="2">
    <source>
        <dbReference type="ARBA" id="ARBA00023015"/>
    </source>
</evidence>
<dbReference type="CDD" id="cd08422">
    <property type="entry name" value="PBP2_CrgA_like"/>
    <property type="match status" value="1"/>
</dbReference>
<evidence type="ECO:0000256" key="3">
    <source>
        <dbReference type="ARBA" id="ARBA00023125"/>
    </source>
</evidence>
<dbReference type="Pfam" id="PF03466">
    <property type="entry name" value="LysR_substrate"/>
    <property type="match status" value="1"/>
</dbReference>
<dbReference type="InterPro" id="IPR036388">
    <property type="entry name" value="WH-like_DNA-bd_sf"/>
</dbReference>
<dbReference type="SUPFAM" id="SSF46785">
    <property type="entry name" value="Winged helix' DNA-binding domain"/>
    <property type="match status" value="1"/>
</dbReference>
<dbReference type="KEGG" id="bvv:BHK69_14375"/>
<keyword evidence="3" id="KW-0238">DNA-binding</keyword>
<reference evidence="6 7" key="1">
    <citation type="journal article" date="2015" name="Antonie Van Leeuwenhoek">
        <title>Bosea vaviloviae sp. nov., a new species of slow-growing rhizobia isolated from nodules of the relict species Vavilovia formosa (Stev.) Fed.</title>
        <authorList>
            <person name="Safronova V.I."/>
            <person name="Kuznetsova I.G."/>
            <person name="Sazanova A.L."/>
            <person name="Kimeklis A.K."/>
            <person name="Belimov A.A."/>
            <person name="Andronov E.E."/>
            <person name="Pinaev A.G."/>
            <person name="Chizhevskaya E.P."/>
            <person name="Pukhaev A.R."/>
            <person name="Popov K.P."/>
            <person name="Willems A."/>
            <person name="Tikhonovich I.A."/>
        </authorList>
    </citation>
    <scope>NUCLEOTIDE SEQUENCE [LARGE SCALE GENOMIC DNA]</scope>
    <source>
        <strain evidence="6 7">Vaf18</strain>
    </source>
</reference>
<evidence type="ECO:0000259" key="5">
    <source>
        <dbReference type="PROSITE" id="PS50931"/>
    </source>
</evidence>
<sequence>MSMIENMRALITIARRGSFVAAAEALDLSPSVLTKRVMQLEAAVNARLLDRTTRSVGLTADGEYHLKRITDAVNLHDEAVAAMRKGAAQLEGTIRIKLPTTQGFLHLSGVVQQFVQAHPSLNVEVLLMDGPFNPATEGFDIAISAFPLSFDGVIDTFLWPVRRSLIASPDYIGSRGCPEDPRQLQSHDCLVYQPTGANWPFMGPEGRISVAVRARVSSNDMLLLLNGAKAGLGIGMISRYVSSAAIAAGEVVEILEGYAVPDLWIKAMVPSERAMVPRVQHLLAFLRERAPFFGQGR</sequence>
<proteinExistence type="inferred from homology"/>
<evidence type="ECO:0000313" key="7">
    <source>
        <dbReference type="Proteomes" id="UP000094969"/>
    </source>
</evidence>
<keyword evidence="4" id="KW-0804">Transcription</keyword>
<dbReference type="Gene3D" id="1.10.10.10">
    <property type="entry name" value="Winged helix-like DNA-binding domain superfamily/Winged helix DNA-binding domain"/>
    <property type="match status" value="1"/>
</dbReference>
<dbReference type="GO" id="GO:0003700">
    <property type="term" value="F:DNA-binding transcription factor activity"/>
    <property type="evidence" value="ECO:0007669"/>
    <property type="project" value="InterPro"/>
</dbReference>
<dbReference type="PANTHER" id="PTHR30537">
    <property type="entry name" value="HTH-TYPE TRANSCRIPTIONAL REGULATOR"/>
    <property type="match status" value="1"/>
</dbReference>
<gene>
    <name evidence="6" type="ORF">BHK69_14375</name>
</gene>
<dbReference type="InterPro" id="IPR058163">
    <property type="entry name" value="LysR-type_TF_proteobact-type"/>
</dbReference>
<dbReference type="GO" id="GO:0043565">
    <property type="term" value="F:sequence-specific DNA binding"/>
    <property type="evidence" value="ECO:0007669"/>
    <property type="project" value="TreeGrafter"/>
</dbReference>
<dbReference type="Proteomes" id="UP000094969">
    <property type="component" value="Chromosome"/>
</dbReference>
<dbReference type="Gene3D" id="3.40.190.290">
    <property type="match status" value="1"/>
</dbReference>
<dbReference type="GO" id="GO:0006351">
    <property type="term" value="P:DNA-templated transcription"/>
    <property type="evidence" value="ECO:0007669"/>
    <property type="project" value="TreeGrafter"/>
</dbReference>
<dbReference type="InterPro" id="IPR005119">
    <property type="entry name" value="LysR_subst-bd"/>
</dbReference>